<accession>A0A1C7NZS6</accession>
<dbReference type="EMBL" id="LGLV01000011">
    <property type="protein sequence ID" value="OBZ94236.1"/>
    <property type="molecule type" value="Genomic_DNA"/>
</dbReference>
<organism evidence="1 2">
    <name type="scientific">Pararhizobium polonicum</name>
    <dbReference type="NCBI Taxonomy" id="1612624"/>
    <lineage>
        <taxon>Bacteria</taxon>
        <taxon>Pseudomonadati</taxon>
        <taxon>Pseudomonadota</taxon>
        <taxon>Alphaproteobacteria</taxon>
        <taxon>Hyphomicrobiales</taxon>
        <taxon>Rhizobiaceae</taxon>
        <taxon>Rhizobium/Agrobacterium group</taxon>
        <taxon>Pararhizobium</taxon>
    </lineage>
</organism>
<comment type="caution">
    <text evidence="1">The sequence shown here is derived from an EMBL/GenBank/DDBJ whole genome shotgun (WGS) entry which is preliminary data.</text>
</comment>
<dbReference type="STRING" id="1612624.ADU59_18435"/>
<evidence type="ECO:0000313" key="1">
    <source>
        <dbReference type="EMBL" id="OBZ94236.1"/>
    </source>
</evidence>
<gene>
    <name evidence="1" type="ORF">ADU59_18435</name>
</gene>
<evidence type="ECO:0000313" key="2">
    <source>
        <dbReference type="Proteomes" id="UP000093111"/>
    </source>
</evidence>
<reference evidence="1 2" key="1">
    <citation type="journal article" date="2016" name="Syst. Appl. Microbiol.">
        <title>Pararhizobium polonicum sp. nov. isolated from tumors on stone fruit rootstocks.</title>
        <authorList>
            <person name="Pulawska J."/>
            <person name="Kuzmanovic N."/>
            <person name="Willems A."/>
            <person name="Pothier J.F."/>
        </authorList>
    </citation>
    <scope>NUCLEOTIDE SEQUENCE [LARGE SCALE GENOMIC DNA]</scope>
    <source>
        <strain evidence="1 2">F5.1</strain>
    </source>
</reference>
<dbReference type="AlphaFoldDB" id="A0A1C7NZS6"/>
<name>A0A1C7NZS6_9HYPH</name>
<proteinExistence type="predicted"/>
<dbReference type="Proteomes" id="UP000093111">
    <property type="component" value="Unassembled WGS sequence"/>
</dbReference>
<keyword evidence="2" id="KW-1185">Reference proteome</keyword>
<protein>
    <submittedName>
        <fullName evidence="1">Uncharacterized protein</fullName>
    </submittedName>
</protein>
<sequence>MAGLFRLSEQAPGALVLFPDRYLSAQDLPKGISILKWNRFFAILASDDAGYVRALYAAGFPLVFPARSSGCLSYRGR</sequence>